<feature type="chain" id="PRO_5047009566" description="histidine kinase" evidence="11">
    <location>
        <begin position="29"/>
        <end position="882"/>
    </location>
</feature>
<comment type="catalytic activity">
    <reaction evidence="1">
        <text>ATP + protein L-histidine = ADP + protein N-phospho-L-histidine.</text>
        <dbReference type="EC" id="2.7.13.3"/>
    </reaction>
</comment>
<feature type="domain" description="Histidine kinase" evidence="12">
    <location>
        <begin position="514"/>
        <end position="619"/>
    </location>
</feature>
<feature type="compositionally biased region" description="Low complexity" evidence="10">
    <location>
        <begin position="642"/>
        <end position="666"/>
    </location>
</feature>
<keyword evidence="8" id="KW-1133">Transmembrane helix</keyword>
<feature type="domain" description="NIT" evidence="13">
    <location>
        <begin position="51"/>
        <end position="297"/>
    </location>
</feature>
<dbReference type="InterPro" id="IPR005467">
    <property type="entry name" value="His_kinase_dom"/>
</dbReference>
<evidence type="ECO:0000256" key="6">
    <source>
        <dbReference type="ARBA" id="ARBA00022692"/>
    </source>
</evidence>
<comment type="subcellular location">
    <subcellularLocation>
        <location evidence="2">Membrane</location>
    </subcellularLocation>
</comment>
<dbReference type="PANTHER" id="PTHR45436">
    <property type="entry name" value="SENSOR HISTIDINE KINASE YKOH"/>
    <property type="match status" value="1"/>
</dbReference>
<dbReference type="Pfam" id="PF02518">
    <property type="entry name" value="HATPase_c"/>
    <property type="match status" value="1"/>
</dbReference>
<reference evidence="15" key="1">
    <citation type="journal article" date="2019" name="Int. J. Syst. Evol. Microbiol.">
        <title>The Global Catalogue of Microorganisms (GCM) 10K type strain sequencing project: providing services to taxonomists for standard genome sequencing and annotation.</title>
        <authorList>
            <consortium name="The Broad Institute Genomics Platform"/>
            <consortium name="The Broad Institute Genome Sequencing Center for Infectious Disease"/>
            <person name="Wu L."/>
            <person name="Ma J."/>
        </authorList>
    </citation>
    <scope>NUCLEOTIDE SEQUENCE [LARGE SCALE GENOMIC DNA]</scope>
    <source>
        <strain evidence="15">JCM 6835</strain>
    </source>
</reference>
<dbReference type="Gene3D" id="6.10.340.10">
    <property type="match status" value="1"/>
</dbReference>
<dbReference type="SMART" id="SM00387">
    <property type="entry name" value="HATPase_c"/>
    <property type="match status" value="1"/>
</dbReference>
<feature type="signal peptide" evidence="11">
    <location>
        <begin position="1"/>
        <end position="28"/>
    </location>
</feature>
<dbReference type="InterPro" id="IPR050428">
    <property type="entry name" value="TCS_sensor_his_kinase"/>
</dbReference>
<evidence type="ECO:0000256" key="3">
    <source>
        <dbReference type="ARBA" id="ARBA00012438"/>
    </source>
</evidence>
<keyword evidence="4" id="KW-0597">Phosphoprotein</keyword>
<dbReference type="Pfam" id="PF00672">
    <property type="entry name" value="HAMP"/>
    <property type="match status" value="1"/>
</dbReference>
<name>A0ABP6EHR0_9ACTN</name>
<dbReference type="InterPro" id="IPR036890">
    <property type="entry name" value="HATPase_C_sf"/>
</dbReference>
<gene>
    <name evidence="14" type="ORF">GCM10010412_046630</name>
</gene>
<dbReference type="PROSITE" id="PS50906">
    <property type="entry name" value="NIT"/>
    <property type="match status" value="1"/>
</dbReference>
<evidence type="ECO:0000256" key="8">
    <source>
        <dbReference type="ARBA" id="ARBA00022989"/>
    </source>
</evidence>
<evidence type="ECO:0000256" key="7">
    <source>
        <dbReference type="ARBA" id="ARBA00022777"/>
    </source>
</evidence>
<keyword evidence="5" id="KW-0808">Transferase</keyword>
<keyword evidence="15" id="KW-1185">Reference proteome</keyword>
<proteinExistence type="predicted"/>
<dbReference type="InterPro" id="IPR013587">
    <property type="entry name" value="Nitrate/nitrite_sensing"/>
</dbReference>
<dbReference type="InterPro" id="IPR003660">
    <property type="entry name" value="HAMP_dom"/>
</dbReference>
<evidence type="ECO:0000256" key="2">
    <source>
        <dbReference type="ARBA" id="ARBA00004370"/>
    </source>
</evidence>
<evidence type="ECO:0000256" key="11">
    <source>
        <dbReference type="SAM" id="SignalP"/>
    </source>
</evidence>
<keyword evidence="11" id="KW-0732">Signal</keyword>
<dbReference type="EMBL" id="BAAATE010000012">
    <property type="protein sequence ID" value="GAA2668574.1"/>
    <property type="molecule type" value="Genomic_DNA"/>
</dbReference>
<evidence type="ECO:0000259" key="12">
    <source>
        <dbReference type="PROSITE" id="PS50109"/>
    </source>
</evidence>
<evidence type="ECO:0000313" key="14">
    <source>
        <dbReference type="EMBL" id="GAA2668574.1"/>
    </source>
</evidence>
<dbReference type="Proteomes" id="UP001501666">
    <property type="component" value="Unassembled WGS sequence"/>
</dbReference>
<comment type="caution">
    <text evidence="14">The sequence shown here is derived from an EMBL/GenBank/DDBJ whole genome shotgun (WGS) entry which is preliminary data.</text>
</comment>
<feature type="compositionally biased region" description="Pro residues" evidence="10">
    <location>
        <begin position="667"/>
        <end position="687"/>
    </location>
</feature>
<dbReference type="SUPFAM" id="SSF55874">
    <property type="entry name" value="ATPase domain of HSP90 chaperone/DNA topoisomerase II/histidine kinase"/>
    <property type="match status" value="1"/>
</dbReference>
<keyword evidence="8" id="KW-0472">Membrane</keyword>
<dbReference type="PROSITE" id="PS50109">
    <property type="entry name" value="HIS_KIN"/>
    <property type="match status" value="1"/>
</dbReference>
<feature type="compositionally biased region" description="Low complexity" evidence="10">
    <location>
        <begin position="706"/>
        <end position="726"/>
    </location>
</feature>
<evidence type="ECO:0000256" key="9">
    <source>
        <dbReference type="ARBA" id="ARBA00023012"/>
    </source>
</evidence>
<evidence type="ECO:0000256" key="1">
    <source>
        <dbReference type="ARBA" id="ARBA00000085"/>
    </source>
</evidence>
<evidence type="ECO:0000256" key="4">
    <source>
        <dbReference type="ARBA" id="ARBA00022553"/>
    </source>
</evidence>
<protein>
    <recommendedName>
        <fullName evidence="3">histidine kinase</fullName>
        <ecNumber evidence="3">2.7.13.3</ecNumber>
    </recommendedName>
</protein>
<accession>A0ABP6EHR0</accession>
<feature type="region of interest" description="Disordered" evidence="10">
    <location>
        <begin position="622"/>
        <end position="882"/>
    </location>
</feature>
<dbReference type="Pfam" id="PF08376">
    <property type="entry name" value="NIT"/>
    <property type="match status" value="1"/>
</dbReference>
<dbReference type="PANTHER" id="PTHR45436:SF5">
    <property type="entry name" value="SENSOR HISTIDINE KINASE TRCS"/>
    <property type="match status" value="1"/>
</dbReference>
<evidence type="ECO:0000313" key="15">
    <source>
        <dbReference type="Proteomes" id="UP001501666"/>
    </source>
</evidence>
<evidence type="ECO:0000259" key="13">
    <source>
        <dbReference type="PROSITE" id="PS50906"/>
    </source>
</evidence>
<sequence length="882" mass="92783">MHMRLRNLRLRTKVTALLLCLTALWAFAAWVTLGEGADLLRAATLNRGVADPGDALTVQLQQERRLSLVHLGQRGAGAKEALRIQRARTDAAAHAFTEQAGSTSVGLAASDTLDLRLRQVFRRIEGLKAARVSIDAGKVDRVRAATTYTEVIDSIYRAHDALAGVDDEQIAKDARTFAEMSRATEILSQEDALIAGALAAGGLTGAERGQFALIVGAQRFARAEAANELPQADRQRYDELVGGAAFTRLRQLEDQLVQGGAPPGPEQWRGAVDPVMAGLDSTVHKGRDGLVERATPVAAGVITRLLLVGGLGLLAVIASIVLSVTTTRAVLAQLKKVRDAARELSDERLPRVAERIGRGEEVDVAVEAPPLTFGDDEIGAVGRAFNTVQESAVRVAVEQAELRRSVSDILLSLARRTQGLVHRQLTVLDVMERRASEPEELRDLFRLDHLATRMRRNAENLIVLSGASPGRTWRRSVPMIDVVRGALAEVEDYTRVQLQLTGEATLAGKAVGDVIHLLAELIENAVSFSPPYTMVQVGGQAVANGYVFEIEDWGLGMTPEDLQAANERIAEPPGFRRTGTARLGLYVVARLAERHQIQVQLKASQYGGTTVVVLVPRELIGTEPAPAPEPEQDRDGVPSIPAPRTAFGAAPGTAPGTALGATATALRPPPTALRPPPATALRPPPATGRPARPVAEGPPDLAVGAGLLSDGPLSDGPLSDGLLSDGPVRDRPVRDAAVNDGPANDGWGSGGTAPLNGPAAGVVKAPLPVGHAAGAEAPETRVPASVGVQDEVAAHGGQSGATGARESGQDEPAIPAFTPSGLPVRVPQASLAPGLKTDDAAPAQEQDEDERSPEEIRAIMGSFQSGTRLGRAQAAKLTEGEA</sequence>
<evidence type="ECO:0000256" key="10">
    <source>
        <dbReference type="SAM" id="MobiDB-lite"/>
    </source>
</evidence>
<dbReference type="InterPro" id="IPR010910">
    <property type="entry name" value="Nitrate/nitrite_sensing_bac"/>
</dbReference>
<evidence type="ECO:0000256" key="5">
    <source>
        <dbReference type="ARBA" id="ARBA00022679"/>
    </source>
</evidence>
<keyword evidence="6" id="KW-0812">Transmembrane</keyword>
<keyword evidence="7" id="KW-0418">Kinase</keyword>
<dbReference type="EC" id="2.7.13.3" evidence="3"/>
<organism evidence="14 15">
    <name type="scientific">Nonomuraea recticatena</name>
    <dbReference type="NCBI Taxonomy" id="46178"/>
    <lineage>
        <taxon>Bacteria</taxon>
        <taxon>Bacillati</taxon>
        <taxon>Actinomycetota</taxon>
        <taxon>Actinomycetes</taxon>
        <taxon>Streptosporangiales</taxon>
        <taxon>Streptosporangiaceae</taxon>
        <taxon>Nonomuraea</taxon>
    </lineage>
</organism>
<keyword evidence="9" id="KW-0902">Two-component regulatory system</keyword>
<dbReference type="InterPro" id="IPR003594">
    <property type="entry name" value="HATPase_dom"/>
</dbReference>
<dbReference type="SMART" id="SM00304">
    <property type="entry name" value="HAMP"/>
    <property type="match status" value="1"/>
</dbReference>
<dbReference type="Gene3D" id="3.30.565.10">
    <property type="entry name" value="Histidine kinase-like ATPase, C-terminal domain"/>
    <property type="match status" value="1"/>
</dbReference>